<organism evidence="2">
    <name type="scientific">Pseudomonas syringae</name>
    <dbReference type="NCBI Taxonomy" id="317"/>
    <lineage>
        <taxon>Bacteria</taxon>
        <taxon>Pseudomonadati</taxon>
        <taxon>Pseudomonadota</taxon>
        <taxon>Gammaproteobacteria</taxon>
        <taxon>Pseudomonadales</taxon>
        <taxon>Pseudomonadaceae</taxon>
        <taxon>Pseudomonas</taxon>
    </lineage>
</organism>
<dbReference type="AlphaFoldDB" id="A0A6B2AR40"/>
<dbReference type="EMBL" id="VLIF01000003">
    <property type="protein sequence ID" value="NAO75687.1"/>
    <property type="molecule type" value="Genomic_DNA"/>
</dbReference>
<dbReference type="Pfam" id="PF15572">
    <property type="entry name" value="Imm45"/>
    <property type="match status" value="1"/>
</dbReference>
<feature type="domain" description="Immunity protein 45" evidence="1">
    <location>
        <begin position="7"/>
        <end position="98"/>
    </location>
</feature>
<accession>A0A6B2AR40</accession>
<evidence type="ECO:0000259" key="1">
    <source>
        <dbReference type="Pfam" id="PF15572"/>
    </source>
</evidence>
<proteinExistence type="predicted"/>
<protein>
    <recommendedName>
        <fullName evidence="1">Immunity protein 45 domain-containing protein</fullName>
    </recommendedName>
</protein>
<dbReference type="RefSeq" id="WP_003423009.1">
    <property type="nucleotide sequence ID" value="NZ_CP110807.1"/>
</dbReference>
<evidence type="ECO:0000313" key="2">
    <source>
        <dbReference type="EMBL" id="NAO75687.1"/>
    </source>
</evidence>
<dbReference type="InterPro" id="IPR029077">
    <property type="entry name" value="Imm45"/>
</dbReference>
<gene>
    <name evidence="2" type="ORF">PspP123CL_06715</name>
</gene>
<reference evidence="2" key="1">
    <citation type="journal article" date="2020" name="Phytopathology">
        <title>Zucchini vein clearing disease is caused by several lineages within Pseudomonas syringae species complex.</title>
        <authorList>
            <person name="Lacault C."/>
            <person name="Briand M."/>
            <person name="Jacques M.A."/>
            <person name="Darrasse A."/>
        </authorList>
    </citation>
    <scope>NUCLEOTIDE SEQUENCE</scope>
    <source>
        <strain evidence="2">P123</strain>
    </source>
</reference>
<name>A0A6B2AR40_PSESX</name>
<comment type="caution">
    <text evidence="2">The sequence shown here is derived from an EMBL/GenBank/DDBJ whole genome shotgun (WGS) entry which is preliminary data.</text>
</comment>
<sequence length="111" mass="12687">MAKKIKLVDFKGDAIYRGNILRVCGKYPYEEFVDFMFFEAKLTGSTYGLMVASGYKAGLILVYLPNECLAEDGGIDKAWLVRNWSNWIYPDCDVSDVYWIEMYNADAIVKA</sequence>